<keyword evidence="1" id="KW-0472">Membrane</keyword>
<keyword evidence="1" id="KW-0812">Transmembrane</keyword>
<dbReference type="EMBL" id="HBUF01131682">
    <property type="protein sequence ID" value="CAG6644321.1"/>
    <property type="molecule type" value="Transcribed_RNA"/>
</dbReference>
<reference evidence="2" key="1">
    <citation type="submission" date="2021-05" db="EMBL/GenBank/DDBJ databases">
        <authorList>
            <person name="Alioto T."/>
            <person name="Alioto T."/>
            <person name="Gomez Garrido J."/>
        </authorList>
    </citation>
    <scope>NUCLEOTIDE SEQUENCE</scope>
</reference>
<accession>A0A8D8R7Q2</accession>
<feature type="transmembrane region" description="Helical" evidence="1">
    <location>
        <begin position="15"/>
        <end position="38"/>
    </location>
</feature>
<sequence length="105" mass="12011">MLMKFQFLIQMNRPYFSILCAHVIIISWVPFIKAYLFFSPHLILFSFSRTSTVQLRSTMAIELLGNIMNLSTFQRVVSLICMHLLLLDPNSNGLFGPINDLTGAK</sequence>
<proteinExistence type="predicted"/>
<organism evidence="2">
    <name type="scientific">Cacopsylla melanoneura</name>
    <dbReference type="NCBI Taxonomy" id="428564"/>
    <lineage>
        <taxon>Eukaryota</taxon>
        <taxon>Metazoa</taxon>
        <taxon>Ecdysozoa</taxon>
        <taxon>Arthropoda</taxon>
        <taxon>Hexapoda</taxon>
        <taxon>Insecta</taxon>
        <taxon>Pterygota</taxon>
        <taxon>Neoptera</taxon>
        <taxon>Paraneoptera</taxon>
        <taxon>Hemiptera</taxon>
        <taxon>Sternorrhyncha</taxon>
        <taxon>Psylloidea</taxon>
        <taxon>Psyllidae</taxon>
        <taxon>Psyllinae</taxon>
        <taxon>Cacopsylla</taxon>
    </lineage>
</organism>
<name>A0A8D8R7Q2_9HEMI</name>
<dbReference type="AlphaFoldDB" id="A0A8D8R7Q2"/>
<keyword evidence="1" id="KW-1133">Transmembrane helix</keyword>
<evidence type="ECO:0000256" key="1">
    <source>
        <dbReference type="SAM" id="Phobius"/>
    </source>
</evidence>
<evidence type="ECO:0000313" key="2">
    <source>
        <dbReference type="EMBL" id="CAG6644321.1"/>
    </source>
</evidence>
<protein>
    <submittedName>
        <fullName evidence="2">Uncharacterized protein</fullName>
    </submittedName>
</protein>